<dbReference type="Pfam" id="PF00155">
    <property type="entry name" value="Aminotran_1_2"/>
    <property type="match status" value="1"/>
</dbReference>
<evidence type="ECO:0000256" key="5">
    <source>
        <dbReference type="ARBA" id="ARBA00023163"/>
    </source>
</evidence>
<evidence type="ECO:0000256" key="2">
    <source>
        <dbReference type="ARBA" id="ARBA00022898"/>
    </source>
</evidence>
<comment type="caution">
    <text evidence="7">The sequence shown here is derived from an EMBL/GenBank/DDBJ whole genome shotgun (WGS) entry which is preliminary data.</text>
</comment>
<dbReference type="InterPro" id="IPR036388">
    <property type="entry name" value="WH-like_DNA-bd_sf"/>
</dbReference>
<gene>
    <name evidence="7" type="ORF">ISS99_08865</name>
</gene>
<name>A0ABS2KFA2_9GAMM</name>
<dbReference type="InterPro" id="IPR051446">
    <property type="entry name" value="HTH_trans_reg/aminotransferase"/>
</dbReference>
<dbReference type="CDD" id="cd07377">
    <property type="entry name" value="WHTH_GntR"/>
    <property type="match status" value="1"/>
</dbReference>
<organism evidence="7 8">
    <name type="scientific">Dyella mobilis</name>
    <dbReference type="NCBI Taxonomy" id="1849582"/>
    <lineage>
        <taxon>Bacteria</taxon>
        <taxon>Pseudomonadati</taxon>
        <taxon>Pseudomonadota</taxon>
        <taxon>Gammaproteobacteria</taxon>
        <taxon>Lysobacterales</taxon>
        <taxon>Rhodanobacteraceae</taxon>
        <taxon>Dyella</taxon>
    </lineage>
</organism>
<dbReference type="Gene3D" id="3.40.640.10">
    <property type="entry name" value="Type I PLP-dependent aspartate aminotransferase-like (Major domain)"/>
    <property type="match status" value="1"/>
</dbReference>
<dbReference type="InterPro" id="IPR015424">
    <property type="entry name" value="PyrdxlP-dep_Trfase"/>
</dbReference>
<keyword evidence="4" id="KW-0238">DNA-binding</keyword>
<dbReference type="InterPro" id="IPR015421">
    <property type="entry name" value="PyrdxlP-dep_Trfase_major"/>
</dbReference>
<keyword evidence="5" id="KW-0804">Transcription</keyword>
<protein>
    <submittedName>
        <fullName evidence="7">PLP-dependent aminotransferase family protein</fullName>
    </submittedName>
</protein>
<dbReference type="InterPro" id="IPR036390">
    <property type="entry name" value="WH_DNA-bd_sf"/>
</dbReference>
<dbReference type="Gene3D" id="1.10.10.10">
    <property type="entry name" value="Winged helix-like DNA-binding domain superfamily/Winged helix DNA-binding domain"/>
    <property type="match status" value="1"/>
</dbReference>
<evidence type="ECO:0000256" key="4">
    <source>
        <dbReference type="ARBA" id="ARBA00023125"/>
    </source>
</evidence>
<dbReference type="Proteomes" id="UP001430193">
    <property type="component" value="Unassembled WGS sequence"/>
</dbReference>
<dbReference type="EMBL" id="JADIKF010000038">
    <property type="protein sequence ID" value="MBM7129634.1"/>
    <property type="molecule type" value="Genomic_DNA"/>
</dbReference>
<dbReference type="PANTHER" id="PTHR46577">
    <property type="entry name" value="HTH-TYPE TRANSCRIPTIONAL REGULATORY PROTEIN GABR"/>
    <property type="match status" value="1"/>
</dbReference>
<keyword evidence="3" id="KW-0805">Transcription regulation</keyword>
<keyword evidence="8" id="KW-1185">Reference proteome</keyword>
<keyword evidence="7" id="KW-0032">Aminotransferase</keyword>
<keyword evidence="2" id="KW-0663">Pyridoxal phosphate</keyword>
<evidence type="ECO:0000256" key="1">
    <source>
        <dbReference type="ARBA" id="ARBA00005384"/>
    </source>
</evidence>
<dbReference type="CDD" id="cd00609">
    <property type="entry name" value="AAT_like"/>
    <property type="match status" value="1"/>
</dbReference>
<dbReference type="RefSeq" id="WP_204631250.1">
    <property type="nucleotide sequence ID" value="NZ_BSOC01000003.1"/>
</dbReference>
<feature type="domain" description="HTH gntR-type" evidence="6">
    <location>
        <begin position="20"/>
        <end position="88"/>
    </location>
</feature>
<dbReference type="PROSITE" id="PS50949">
    <property type="entry name" value="HTH_GNTR"/>
    <property type="match status" value="1"/>
</dbReference>
<dbReference type="Pfam" id="PF00392">
    <property type="entry name" value="GntR"/>
    <property type="match status" value="1"/>
</dbReference>
<evidence type="ECO:0000256" key="3">
    <source>
        <dbReference type="ARBA" id="ARBA00023015"/>
    </source>
</evidence>
<dbReference type="GO" id="GO:0008483">
    <property type="term" value="F:transaminase activity"/>
    <property type="evidence" value="ECO:0007669"/>
    <property type="project" value="UniProtKB-KW"/>
</dbReference>
<keyword evidence="7" id="KW-0808">Transferase</keyword>
<dbReference type="SUPFAM" id="SSF53383">
    <property type="entry name" value="PLP-dependent transferases"/>
    <property type="match status" value="1"/>
</dbReference>
<comment type="similarity">
    <text evidence="1">In the C-terminal section; belongs to the class-I pyridoxal-phosphate-dependent aminotransferase family.</text>
</comment>
<accession>A0ABS2KFA2</accession>
<evidence type="ECO:0000313" key="8">
    <source>
        <dbReference type="Proteomes" id="UP001430193"/>
    </source>
</evidence>
<dbReference type="InterPro" id="IPR000524">
    <property type="entry name" value="Tscrpt_reg_HTH_GntR"/>
</dbReference>
<sequence length="469" mass="49700">MSRQPQVTTTWLPELSGSGKRWAERLAEAIASDVAAGKLRPGDQLPTQRALARHLGITTGTVNRAYALAERAGVVSAEVGRGSFVTAGNDTAIHSTGLGRASAINFALNYPACGDTEQALAETLGALSRRQPLSGLLSVAPYAGLARHRQAGARWLARLGVSAHEDDVLVCTSVQHGLAASLAALTAPGDVVLTETLTSPSIKALAAMHHLRLMGVAGDDEGMLPDALESACESTGARAVYVMPTLHTPTTLTMSERRRRDIAQVLHKRQLLAIEDDAWGFMAQSAVTPLQALAPEWVVYLTSFSKCLAPGLRVGYVAACSSTSRQAITSCIGATTWSSPLNAEIASRWVDDGTAWSMAQQRIRTAREREQLARHRLGSAFASPTMPSFHLWLPLPEPWRANEFIAEADKLGVSLASTEIFVPGRAATPHAARICLGAEARADRVEAGLAVLAPLLHTGPGAYAAAHVQ</sequence>
<dbReference type="InterPro" id="IPR015422">
    <property type="entry name" value="PyrdxlP-dep_Trfase_small"/>
</dbReference>
<proteinExistence type="inferred from homology"/>
<dbReference type="PANTHER" id="PTHR46577:SF1">
    <property type="entry name" value="HTH-TYPE TRANSCRIPTIONAL REGULATORY PROTEIN GABR"/>
    <property type="match status" value="1"/>
</dbReference>
<dbReference type="SMART" id="SM00345">
    <property type="entry name" value="HTH_GNTR"/>
    <property type="match status" value="1"/>
</dbReference>
<dbReference type="Gene3D" id="3.90.1150.10">
    <property type="entry name" value="Aspartate Aminotransferase, domain 1"/>
    <property type="match status" value="1"/>
</dbReference>
<reference evidence="7" key="1">
    <citation type="submission" date="2020-10" db="EMBL/GenBank/DDBJ databases">
        <title>Phylogeny of dyella-like bacteria.</title>
        <authorList>
            <person name="Fu J."/>
        </authorList>
    </citation>
    <scope>NUCLEOTIDE SEQUENCE</scope>
    <source>
        <strain evidence="7">DHON07</strain>
    </source>
</reference>
<dbReference type="SUPFAM" id="SSF46785">
    <property type="entry name" value="Winged helix' DNA-binding domain"/>
    <property type="match status" value="1"/>
</dbReference>
<dbReference type="InterPro" id="IPR004839">
    <property type="entry name" value="Aminotransferase_I/II_large"/>
</dbReference>
<evidence type="ECO:0000313" key="7">
    <source>
        <dbReference type="EMBL" id="MBM7129634.1"/>
    </source>
</evidence>
<evidence type="ECO:0000259" key="6">
    <source>
        <dbReference type="PROSITE" id="PS50949"/>
    </source>
</evidence>